<dbReference type="RefSeq" id="WP_004729261.1">
    <property type="nucleotide sequence ID" value="NZ_CABIYT010000010.1"/>
</dbReference>
<reference evidence="1" key="1">
    <citation type="submission" date="2018-10" db="EMBL/GenBank/DDBJ databases">
        <authorList>
            <person name="D'Souza A.W."/>
            <person name="Potter R.F."/>
            <person name="Wallace M."/>
            <person name="Shupe A."/>
            <person name="Patel S."/>
            <person name="Sun S."/>
            <person name="Gul D."/>
            <person name="Kwon J.H."/>
            <person name="Andleeb S."/>
            <person name="Burnham C.-A.D."/>
            <person name="Dantas G."/>
        </authorList>
    </citation>
    <scope>NUCLEOTIDE SEQUENCE</scope>
    <source>
        <strain evidence="1">AL_065</strain>
    </source>
</reference>
<dbReference type="AlphaFoldDB" id="A0AAJ4P3F3"/>
<sequence>MSNRELFSQEEQENFNTQFFENDQAHEKANELGFFDCNLLFNALEIIDNAFELKDENNDMKFVSRSGDFKQAIGLALKRSLNTNWQFKNIDGQRCLVSDEEKKIILFASANHALGYSDSQLTTASPKGIKTKDKVHKNYGSYTDKDLFKTWICFYPSRKDIRYLQDDRSQIKIELAFPTSYTIVKESGKDKFLVKNYLIRLILNNQNPNNDFNPKLRKPSPDLTTSSTITEEDLPINLKAG</sequence>
<organism evidence="1 2">
    <name type="scientific">Acinetobacter lwoffii</name>
    <dbReference type="NCBI Taxonomy" id="28090"/>
    <lineage>
        <taxon>Bacteria</taxon>
        <taxon>Pseudomonadati</taxon>
        <taxon>Pseudomonadota</taxon>
        <taxon>Gammaproteobacteria</taxon>
        <taxon>Moraxellales</taxon>
        <taxon>Moraxellaceae</taxon>
        <taxon>Acinetobacter</taxon>
    </lineage>
</organism>
<dbReference type="Proteomes" id="UP000293391">
    <property type="component" value="Chromosome"/>
</dbReference>
<accession>A0AAJ4P3F3</accession>
<dbReference type="EMBL" id="CP078045">
    <property type="protein sequence ID" value="QXR07266.1"/>
    <property type="molecule type" value="Genomic_DNA"/>
</dbReference>
<name>A0AAJ4P3F3_ACILW</name>
<reference evidence="1" key="2">
    <citation type="journal article" date="2019" name="Nat. Commun.">
        <title>Spatiotemporal dynamics of multidrug resistant bacteria on intensive care unit surfaces.</title>
        <authorList>
            <person name="D'Souza A.W."/>
            <person name="Potter R.F."/>
            <person name="Wallace M."/>
            <person name="Shupe A."/>
            <person name="Patel S."/>
            <person name="Sun X."/>
            <person name="Gul D."/>
            <person name="Kwon J.H."/>
            <person name="Andleeb S."/>
            <person name="Burnham C.D."/>
            <person name="Dantas G."/>
        </authorList>
    </citation>
    <scope>NUCLEOTIDE SEQUENCE</scope>
    <source>
        <strain evidence="1">AL_065</strain>
    </source>
</reference>
<evidence type="ECO:0000313" key="1">
    <source>
        <dbReference type="EMBL" id="QXR07266.1"/>
    </source>
</evidence>
<proteinExistence type="predicted"/>
<reference evidence="1" key="3">
    <citation type="submission" date="2021-06" db="EMBL/GenBank/DDBJ databases">
        <authorList>
            <person name="Diorio-Toth L."/>
        </authorList>
    </citation>
    <scope>NUCLEOTIDE SEQUENCE</scope>
    <source>
        <strain evidence="1">AL_065</strain>
    </source>
</reference>
<gene>
    <name evidence="1" type="ORF">EVX74_014590</name>
</gene>
<evidence type="ECO:0000313" key="2">
    <source>
        <dbReference type="Proteomes" id="UP000293391"/>
    </source>
</evidence>
<protein>
    <submittedName>
        <fullName evidence="1">Uncharacterized protein</fullName>
    </submittedName>
</protein>